<gene>
    <name evidence="1" type="ORF">KJJ99_07200</name>
</gene>
<comment type="caution">
    <text evidence="1">The sequence shown here is derived from an EMBL/GenBank/DDBJ whole genome shotgun (WGS) entry which is preliminary data.</text>
</comment>
<evidence type="ECO:0000313" key="1">
    <source>
        <dbReference type="EMBL" id="MBX7271578.1"/>
    </source>
</evidence>
<name>A0ACC5VGT7_STUCH</name>
<keyword evidence="1" id="KW-0808">Transferase</keyword>
<organism evidence="1 2">
    <name type="scientific">Stutzerimonas chloritidismutans</name>
    <name type="common">Pseudomonas chloritidismutans</name>
    <dbReference type="NCBI Taxonomy" id="203192"/>
    <lineage>
        <taxon>Bacteria</taxon>
        <taxon>Pseudomonadati</taxon>
        <taxon>Pseudomonadota</taxon>
        <taxon>Gammaproteobacteria</taxon>
        <taxon>Pseudomonadales</taxon>
        <taxon>Pseudomonadaceae</taxon>
        <taxon>Stutzerimonas</taxon>
    </lineage>
</organism>
<sequence>MPLKYAFLKVCAIALLAVVASGLLIYQENQNHRHAIQNYQAEQELYRVNRYVEKLVQTRQQNVRTITLTLDIPGQMQKGGENLAPELNHLLHNVKESLSVEVVYLLDHNGVVLFSSNYLDADSFIGHNFESRYYFRQAKLGLPAQQIGLGLVTGEFGAYFAQPIIKEAEQGDASARFMGALVIKDSFDLPLARNSNESVGELATANLASLTLLLNTSGEVASSNDKSWIGKKLAQDTINLEADTLHIDGTEYYATSTALKDFPGWHIIRLQPASSWVEDAFAPLITHAGIVYLAMLAAVFVAMLRLYKRVATSIRKREISHRRLRLSHQRYRRLSYRDPLTGLSNRRAYENDLRRELQRADRYHHPLSVALLDIDFFKKINDQHGHDVGDRTLKYFADLMKNNIRETDMAYRFGGEEFILLLPETPLAEAELLLGRIQNALAGSNIEVPFTFSCGITDHRNADTPDTPDTIFERADTLLYHVKENGRNAIKAQGSH</sequence>
<reference evidence="1 2" key="1">
    <citation type="journal article" date="2021" name="Appl. Microbiol. Biotechnol.">
        <title>Biotechnological applications of marine bacteria in bioremediation of environments polluted with hydrocarbons and plastics.</title>
        <authorList>
            <person name="Muriel-Millan L.F."/>
            <person name="Millan-Lopez S."/>
            <person name="Pardo-Lopez L."/>
        </authorList>
    </citation>
    <scope>NUCLEOTIDE SEQUENCE [LARGE SCALE GENOMIC DNA]</scope>
    <source>
        <strain evidence="1 2">GOM4</strain>
    </source>
</reference>
<keyword evidence="2" id="KW-1185">Reference proteome</keyword>
<dbReference type="Proteomes" id="UP000782475">
    <property type="component" value="Unassembled WGS sequence"/>
</dbReference>
<evidence type="ECO:0000313" key="2">
    <source>
        <dbReference type="Proteomes" id="UP000782475"/>
    </source>
</evidence>
<proteinExistence type="predicted"/>
<keyword evidence="1" id="KW-0548">Nucleotidyltransferase</keyword>
<dbReference type="EC" id="2.7.7.65" evidence="1"/>
<protein>
    <submittedName>
        <fullName evidence="1">Diguanylate cyclase</fullName>
        <ecNumber evidence="1">2.7.7.65</ecNumber>
    </submittedName>
</protein>
<accession>A0ACC5VGT7</accession>
<dbReference type="EMBL" id="JAHHFP010000019">
    <property type="protein sequence ID" value="MBX7271578.1"/>
    <property type="molecule type" value="Genomic_DNA"/>
</dbReference>